<feature type="domain" description="DUF2007" evidence="1">
    <location>
        <begin position="7"/>
        <end position="67"/>
    </location>
</feature>
<comment type="caution">
    <text evidence="2">The sequence shown here is derived from an EMBL/GenBank/DDBJ whole genome shotgun (WGS) entry which is preliminary data.</text>
</comment>
<dbReference type="EMBL" id="RQVR01000006">
    <property type="protein sequence ID" value="RRJ92104.1"/>
    <property type="molecule type" value="Genomic_DNA"/>
</dbReference>
<dbReference type="AlphaFoldDB" id="A0A3P3WBR3"/>
<protein>
    <submittedName>
        <fullName evidence="2">DUF2007 domain-containing protein</fullName>
    </submittedName>
</protein>
<dbReference type="OrthoDB" id="1372890at2"/>
<dbReference type="Proteomes" id="UP000271937">
    <property type="component" value="Unassembled WGS sequence"/>
</dbReference>
<evidence type="ECO:0000313" key="2">
    <source>
        <dbReference type="EMBL" id="RRJ92104.1"/>
    </source>
</evidence>
<sequence length="72" mass="7849">MGLMKVFSGSEVLATALKTKLEEVNIEVIMKNNNQSNIVLGMASSLAVELFIDESKYGKADPVITDFKISVQ</sequence>
<organism evidence="2 3">
    <name type="scientific">Flavobacterium macacae</name>
    <dbReference type="NCBI Taxonomy" id="2488993"/>
    <lineage>
        <taxon>Bacteria</taxon>
        <taxon>Pseudomonadati</taxon>
        <taxon>Bacteroidota</taxon>
        <taxon>Flavobacteriia</taxon>
        <taxon>Flavobacteriales</taxon>
        <taxon>Flavobacteriaceae</taxon>
        <taxon>Flavobacterium</taxon>
    </lineage>
</organism>
<dbReference type="RefSeq" id="WP_125012310.1">
    <property type="nucleotide sequence ID" value="NZ_RQVR01000006.1"/>
</dbReference>
<reference evidence="2 3" key="1">
    <citation type="submission" date="2018-11" db="EMBL/GenBank/DDBJ databases">
        <title>Flavobacterium sp. nov., YIM 102600 draft genome.</title>
        <authorList>
            <person name="Li G."/>
            <person name="Jiang Y."/>
        </authorList>
    </citation>
    <scope>NUCLEOTIDE SEQUENCE [LARGE SCALE GENOMIC DNA]</scope>
    <source>
        <strain evidence="2 3">YIM 102600</strain>
    </source>
</reference>
<proteinExistence type="predicted"/>
<dbReference type="Pfam" id="PF09413">
    <property type="entry name" value="DUF2007"/>
    <property type="match status" value="1"/>
</dbReference>
<name>A0A3P3WBR3_9FLAO</name>
<dbReference type="InterPro" id="IPR018551">
    <property type="entry name" value="DUF2007"/>
</dbReference>
<gene>
    <name evidence="2" type="ORF">EG849_06715</name>
</gene>
<evidence type="ECO:0000259" key="1">
    <source>
        <dbReference type="Pfam" id="PF09413"/>
    </source>
</evidence>
<evidence type="ECO:0000313" key="3">
    <source>
        <dbReference type="Proteomes" id="UP000271937"/>
    </source>
</evidence>
<keyword evidence="3" id="KW-1185">Reference proteome</keyword>
<accession>A0A3P3WBR3</accession>